<keyword evidence="2" id="KW-1185">Reference proteome</keyword>
<sequence>MYQGSSSLAHQLIRAIISHYTQIEVIPHCLNGCCGEPTNTLLGTLRLRRDRGSLLRPTDAWAGEGWPTFPLSSFKCGLPSLRPPSPGPIGVIPVPVGLIHKILISTRTAPATKEHISKLAKMAGRPSLMPQSLTLTCAEESSIT</sequence>
<dbReference type="EMBL" id="OW240914">
    <property type="protein sequence ID" value="CAH2278032.1"/>
    <property type="molecule type" value="Genomic_DNA"/>
</dbReference>
<gene>
    <name evidence="1" type="ORF">PECUL_23A022907</name>
</gene>
<proteinExistence type="predicted"/>
<dbReference type="Proteomes" id="UP001295444">
    <property type="component" value="Chromosome 03"/>
</dbReference>
<dbReference type="AlphaFoldDB" id="A0AAD1W1J6"/>
<reference evidence="1" key="1">
    <citation type="submission" date="2022-03" db="EMBL/GenBank/DDBJ databases">
        <authorList>
            <person name="Alioto T."/>
            <person name="Alioto T."/>
            <person name="Gomez Garrido J."/>
        </authorList>
    </citation>
    <scope>NUCLEOTIDE SEQUENCE</scope>
</reference>
<organism evidence="1 2">
    <name type="scientific">Pelobates cultripes</name>
    <name type="common">Western spadefoot toad</name>
    <dbReference type="NCBI Taxonomy" id="61616"/>
    <lineage>
        <taxon>Eukaryota</taxon>
        <taxon>Metazoa</taxon>
        <taxon>Chordata</taxon>
        <taxon>Craniata</taxon>
        <taxon>Vertebrata</taxon>
        <taxon>Euteleostomi</taxon>
        <taxon>Amphibia</taxon>
        <taxon>Batrachia</taxon>
        <taxon>Anura</taxon>
        <taxon>Pelobatoidea</taxon>
        <taxon>Pelobatidae</taxon>
        <taxon>Pelobates</taxon>
    </lineage>
</organism>
<feature type="non-terminal residue" evidence="1">
    <location>
        <position position="144"/>
    </location>
</feature>
<evidence type="ECO:0000313" key="2">
    <source>
        <dbReference type="Proteomes" id="UP001295444"/>
    </source>
</evidence>
<evidence type="ECO:0000313" key="1">
    <source>
        <dbReference type="EMBL" id="CAH2278032.1"/>
    </source>
</evidence>
<accession>A0AAD1W1J6</accession>
<name>A0AAD1W1J6_PELCU</name>
<protein>
    <submittedName>
        <fullName evidence="1">Uncharacterized protein</fullName>
    </submittedName>
</protein>